<dbReference type="Pfam" id="PF14526">
    <property type="entry name" value="Cass2"/>
    <property type="match status" value="1"/>
</dbReference>
<comment type="caution">
    <text evidence="2">The sequence shown here is derived from an EMBL/GenBank/DDBJ whole genome shotgun (WGS) entry which is preliminary data.</text>
</comment>
<sequence>MHSNAEQTKQYPGVIGVEVRTCGERSIIGIEMFVDQKRVRPEVEIPRLWRQLLERTEGVQQLSPTSGKIGLYAYEPPFGPGQEFVYTAGFEVDGRTDALPDGMLVKQIPGGEAAVVRFRGKPAEYGQAWDYLHQVWYPSQQTYDVVDDYEFERLADAFAGEEEVAAVFELHFPLKRRA</sequence>
<gene>
    <name evidence="2" type="ORF">ACFFSY_09045</name>
</gene>
<dbReference type="InterPro" id="IPR029441">
    <property type="entry name" value="Cass2"/>
</dbReference>
<feature type="domain" description="AraC effector-binding" evidence="1">
    <location>
        <begin position="15"/>
        <end position="175"/>
    </location>
</feature>
<organism evidence="2 3">
    <name type="scientific">Paenibacillus aurantiacus</name>
    <dbReference type="NCBI Taxonomy" id="1936118"/>
    <lineage>
        <taxon>Bacteria</taxon>
        <taxon>Bacillati</taxon>
        <taxon>Bacillota</taxon>
        <taxon>Bacilli</taxon>
        <taxon>Bacillales</taxon>
        <taxon>Paenibacillaceae</taxon>
        <taxon>Paenibacillus</taxon>
    </lineage>
</organism>
<evidence type="ECO:0000259" key="1">
    <source>
        <dbReference type="SMART" id="SM00871"/>
    </source>
</evidence>
<evidence type="ECO:0000313" key="3">
    <source>
        <dbReference type="Proteomes" id="UP001589747"/>
    </source>
</evidence>
<protein>
    <submittedName>
        <fullName evidence="2">GyrI-like domain-containing protein</fullName>
    </submittedName>
</protein>
<evidence type="ECO:0000313" key="2">
    <source>
        <dbReference type="EMBL" id="MFB9326054.1"/>
    </source>
</evidence>
<name>A0ABV5KLG1_9BACL</name>
<dbReference type="RefSeq" id="WP_377492983.1">
    <property type="nucleotide sequence ID" value="NZ_JBHMDO010000017.1"/>
</dbReference>
<dbReference type="InterPro" id="IPR011256">
    <property type="entry name" value="Reg_factor_effector_dom_sf"/>
</dbReference>
<reference evidence="2 3" key="1">
    <citation type="submission" date="2024-09" db="EMBL/GenBank/DDBJ databases">
        <authorList>
            <person name="Sun Q."/>
            <person name="Mori K."/>
        </authorList>
    </citation>
    <scope>NUCLEOTIDE SEQUENCE [LARGE SCALE GENOMIC DNA]</scope>
    <source>
        <strain evidence="2 3">TISTR 2452</strain>
    </source>
</reference>
<dbReference type="SUPFAM" id="SSF55136">
    <property type="entry name" value="Probable bacterial effector-binding domain"/>
    <property type="match status" value="1"/>
</dbReference>
<dbReference type="InterPro" id="IPR010499">
    <property type="entry name" value="AraC_E-bd"/>
</dbReference>
<dbReference type="Gene3D" id="3.20.80.10">
    <property type="entry name" value="Regulatory factor, effector binding domain"/>
    <property type="match status" value="1"/>
</dbReference>
<dbReference type="Proteomes" id="UP001589747">
    <property type="component" value="Unassembled WGS sequence"/>
</dbReference>
<proteinExistence type="predicted"/>
<keyword evidence="3" id="KW-1185">Reference proteome</keyword>
<dbReference type="EMBL" id="JBHMDO010000017">
    <property type="protein sequence ID" value="MFB9326054.1"/>
    <property type="molecule type" value="Genomic_DNA"/>
</dbReference>
<accession>A0ABV5KLG1</accession>
<dbReference type="SMART" id="SM00871">
    <property type="entry name" value="AraC_E_bind"/>
    <property type="match status" value="1"/>
</dbReference>